<sequence length="156" mass="16255">MQNKGFSTTGNLPSARPAREQLSKLLADLAKQTPGMLHALLAAGDGLKLAHTMTVDEADKLAATIPPMYALVKGQFAGSEGGVRQIVAEHDAGLLFICSAGGQARNEALVGTLLAVLTTPQADAGQVAFEMGKFVKSLEDHLLVAARRNMVPGHGL</sequence>
<dbReference type="Gene3D" id="3.30.450.30">
    <property type="entry name" value="Dynein light chain 2a, cytoplasmic"/>
    <property type="match status" value="1"/>
</dbReference>
<gene>
    <name evidence="2" type="ORF">AS594_35915</name>
</gene>
<dbReference type="Pfam" id="PF03259">
    <property type="entry name" value="Robl_LC7"/>
    <property type="match status" value="1"/>
</dbReference>
<name>A0A1E5PHG7_9ACTN</name>
<organism evidence="2 3">
    <name type="scientific">Streptomyces agglomeratus</name>
    <dbReference type="NCBI Taxonomy" id="285458"/>
    <lineage>
        <taxon>Bacteria</taxon>
        <taxon>Bacillati</taxon>
        <taxon>Actinomycetota</taxon>
        <taxon>Actinomycetes</taxon>
        <taxon>Kitasatosporales</taxon>
        <taxon>Streptomycetaceae</taxon>
        <taxon>Streptomyces</taxon>
    </lineage>
</organism>
<dbReference type="Proteomes" id="UP000095759">
    <property type="component" value="Unassembled WGS sequence"/>
</dbReference>
<dbReference type="AlphaFoldDB" id="A0A1E5PHG7"/>
<dbReference type="SUPFAM" id="SSF103196">
    <property type="entry name" value="Roadblock/LC7 domain"/>
    <property type="match status" value="1"/>
</dbReference>
<dbReference type="RefSeq" id="WP_069935832.1">
    <property type="nucleotide sequence ID" value="NZ_MEHJ01000001.1"/>
</dbReference>
<dbReference type="PANTHER" id="PTHR36222:SF1">
    <property type="entry name" value="SERINE PROTEASE INHIBITOR RV3364C"/>
    <property type="match status" value="1"/>
</dbReference>
<dbReference type="SMART" id="SM00960">
    <property type="entry name" value="Robl_LC7"/>
    <property type="match status" value="1"/>
</dbReference>
<feature type="domain" description="Roadblock/LAMTOR2" evidence="1">
    <location>
        <begin position="23"/>
        <end position="118"/>
    </location>
</feature>
<accession>A0A1E5PHG7</accession>
<dbReference type="InterPro" id="IPR053141">
    <property type="entry name" value="Mycobact_SerProt_Inhib_Rv3364c"/>
</dbReference>
<dbReference type="OrthoDB" id="4272914at2"/>
<protein>
    <recommendedName>
        <fullName evidence="1">Roadblock/LAMTOR2 domain-containing protein</fullName>
    </recommendedName>
</protein>
<reference evidence="2 3" key="1">
    <citation type="submission" date="2016-08" db="EMBL/GenBank/DDBJ databases">
        <title>Complete genome sequence of Streptomyces agglomeratus strain 6-3-2, a novel anti-MRSA actinomycete isolated from Wuli of Tebit, China.</title>
        <authorList>
            <person name="Chen X."/>
        </authorList>
    </citation>
    <scope>NUCLEOTIDE SEQUENCE [LARGE SCALE GENOMIC DNA]</scope>
    <source>
        <strain evidence="2 3">6-3-2</strain>
    </source>
</reference>
<keyword evidence="3" id="KW-1185">Reference proteome</keyword>
<evidence type="ECO:0000313" key="3">
    <source>
        <dbReference type="Proteomes" id="UP000095759"/>
    </source>
</evidence>
<dbReference type="PANTHER" id="PTHR36222">
    <property type="entry name" value="SERINE PROTEASE INHIBITOR RV3364C"/>
    <property type="match status" value="1"/>
</dbReference>
<dbReference type="STRING" id="285458.BGM19_00255"/>
<comment type="caution">
    <text evidence="2">The sequence shown here is derived from an EMBL/GenBank/DDBJ whole genome shotgun (WGS) entry which is preliminary data.</text>
</comment>
<dbReference type="EMBL" id="MEHJ01000001">
    <property type="protein sequence ID" value="OEJ29008.1"/>
    <property type="molecule type" value="Genomic_DNA"/>
</dbReference>
<evidence type="ECO:0000259" key="1">
    <source>
        <dbReference type="SMART" id="SM00960"/>
    </source>
</evidence>
<evidence type="ECO:0000313" key="2">
    <source>
        <dbReference type="EMBL" id="OEJ29008.1"/>
    </source>
</evidence>
<proteinExistence type="predicted"/>
<dbReference type="InterPro" id="IPR004942">
    <property type="entry name" value="Roadblock/LAMTOR2_dom"/>
</dbReference>